<dbReference type="EMBL" id="JAHQIW010000163">
    <property type="protein sequence ID" value="KAJ1346382.1"/>
    <property type="molecule type" value="Genomic_DNA"/>
</dbReference>
<name>A0AAD5WI80_PARTN</name>
<proteinExistence type="predicted"/>
<evidence type="ECO:0000313" key="4">
    <source>
        <dbReference type="Proteomes" id="UP001196413"/>
    </source>
</evidence>
<comment type="caution">
    <text evidence="3">The sequence shown here is derived from an EMBL/GenBank/DDBJ whole genome shotgun (WGS) entry which is preliminary data.</text>
</comment>
<gene>
    <name evidence="2" type="ORF">KIN20_001156</name>
    <name evidence="3" type="ORF">KIN20_032703</name>
</gene>
<dbReference type="AlphaFoldDB" id="A0AAD5WI80"/>
<dbReference type="EMBL" id="JAHQIW010006869">
    <property type="protein sequence ID" value="KAJ1370881.1"/>
    <property type="molecule type" value="Genomic_DNA"/>
</dbReference>
<organism evidence="3 4">
    <name type="scientific">Parelaphostrongylus tenuis</name>
    <name type="common">Meningeal worm</name>
    <dbReference type="NCBI Taxonomy" id="148309"/>
    <lineage>
        <taxon>Eukaryota</taxon>
        <taxon>Metazoa</taxon>
        <taxon>Ecdysozoa</taxon>
        <taxon>Nematoda</taxon>
        <taxon>Chromadorea</taxon>
        <taxon>Rhabditida</taxon>
        <taxon>Rhabditina</taxon>
        <taxon>Rhabditomorpha</taxon>
        <taxon>Strongyloidea</taxon>
        <taxon>Metastrongylidae</taxon>
        <taxon>Parelaphostrongylus</taxon>
    </lineage>
</organism>
<protein>
    <submittedName>
        <fullName evidence="3">Uncharacterized protein</fullName>
    </submittedName>
</protein>
<keyword evidence="1" id="KW-0732">Signal</keyword>
<sequence>MKILLLTCLAVLISSESSEESRNDVYQDPDSDSTMELLQKLHAMQNEIEQQYHRMPSADEMKAMEVST</sequence>
<reference evidence="3" key="1">
    <citation type="submission" date="2021-06" db="EMBL/GenBank/DDBJ databases">
        <title>Parelaphostrongylus tenuis whole genome reference sequence.</title>
        <authorList>
            <person name="Garwood T.J."/>
            <person name="Larsen P.A."/>
            <person name="Fountain-Jones N.M."/>
            <person name="Garbe J.R."/>
            <person name="Macchietto M.G."/>
            <person name="Kania S.A."/>
            <person name="Gerhold R.W."/>
            <person name="Richards J.E."/>
            <person name="Wolf T.M."/>
        </authorList>
    </citation>
    <scope>NUCLEOTIDE SEQUENCE</scope>
    <source>
        <strain evidence="3">MNPRO001-30</strain>
        <tissue evidence="3">Meninges</tissue>
    </source>
</reference>
<dbReference type="Proteomes" id="UP001196413">
    <property type="component" value="Unassembled WGS sequence"/>
</dbReference>
<feature type="signal peptide" evidence="1">
    <location>
        <begin position="1"/>
        <end position="18"/>
    </location>
</feature>
<evidence type="ECO:0000313" key="2">
    <source>
        <dbReference type="EMBL" id="KAJ1346382.1"/>
    </source>
</evidence>
<evidence type="ECO:0000256" key="1">
    <source>
        <dbReference type="SAM" id="SignalP"/>
    </source>
</evidence>
<feature type="chain" id="PRO_5042441427" evidence="1">
    <location>
        <begin position="19"/>
        <end position="68"/>
    </location>
</feature>
<accession>A0AAD5WI80</accession>
<keyword evidence="4" id="KW-1185">Reference proteome</keyword>
<evidence type="ECO:0000313" key="3">
    <source>
        <dbReference type="EMBL" id="KAJ1370881.1"/>
    </source>
</evidence>